<dbReference type="InterPro" id="IPR040496">
    <property type="entry name" value="MID_pPIWI_RE"/>
</dbReference>
<dbReference type="InterPro" id="IPR025085">
    <property type="entry name" value="pPIWI_RE_X"/>
</dbReference>
<evidence type="ECO:0000259" key="1">
    <source>
        <dbReference type="Pfam" id="PF13032"/>
    </source>
</evidence>
<reference evidence="4" key="2">
    <citation type="submission" date="2020-09" db="EMBL/GenBank/DDBJ databases">
        <authorList>
            <person name="Sun Q."/>
            <person name="Ohkuma M."/>
        </authorList>
    </citation>
    <scope>NUCLEOTIDE SEQUENCE</scope>
    <source>
        <strain evidence="4">JCM 13064</strain>
    </source>
</reference>
<feature type="domain" description="pPIWI-RE RNaseH" evidence="1">
    <location>
        <begin position="609"/>
        <end position="859"/>
    </location>
</feature>
<dbReference type="InterPro" id="IPR024996">
    <property type="entry name" value="RNaseH_pPIWI_RE"/>
</dbReference>
<evidence type="ECO:0000259" key="3">
    <source>
        <dbReference type="Pfam" id="PF18157"/>
    </source>
</evidence>
<organism evidence="4 5">
    <name type="scientific">Sphaerisporangium melleum</name>
    <dbReference type="NCBI Taxonomy" id="321316"/>
    <lineage>
        <taxon>Bacteria</taxon>
        <taxon>Bacillati</taxon>
        <taxon>Actinomycetota</taxon>
        <taxon>Actinomycetes</taxon>
        <taxon>Streptosporangiales</taxon>
        <taxon>Streptosporangiaceae</taxon>
        <taxon>Sphaerisporangium</taxon>
    </lineage>
</organism>
<evidence type="ECO:0000313" key="5">
    <source>
        <dbReference type="Proteomes" id="UP000645217"/>
    </source>
</evidence>
<gene>
    <name evidence="4" type="ORF">GCM10007964_25510</name>
</gene>
<name>A0A917VIC9_9ACTN</name>
<feature type="domain" description="pPIWI-RE module N-terminal" evidence="2">
    <location>
        <begin position="21"/>
        <end position="386"/>
    </location>
</feature>
<keyword evidence="5" id="KW-1185">Reference proteome</keyword>
<dbReference type="Pfam" id="PF13111">
    <property type="entry name" value="pPIWI_RE_X"/>
    <property type="match status" value="1"/>
</dbReference>
<dbReference type="Pfam" id="PF13032">
    <property type="entry name" value="RNaseH_pPIWI_RE"/>
    <property type="match status" value="1"/>
</dbReference>
<dbReference type="EMBL" id="BMNT01000012">
    <property type="protein sequence ID" value="GGK81748.1"/>
    <property type="molecule type" value="Genomic_DNA"/>
</dbReference>
<dbReference type="Pfam" id="PF18157">
    <property type="entry name" value="MID_pPIWI_RE"/>
    <property type="match status" value="1"/>
</dbReference>
<dbReference type="AlphaFoldDB" id="A0A917VIC9"/>
<proteinExistence type="predicted"/>
<evidence type="ECO:0008006" key="6">
    <source>
        <dbReference type="Google" id="ProtNLM"/>
    </source>
</evidence>
<comment type="caution">
    <text evidence="4">The sequence shown here is derived from an EMBL/GenBank/DDBJ whole genome shotgun (WGS) entry which is preliminary data.</text>
</comment>
<dbReference type="Proteomes" id="UP000645217">
    <property type="component" value="Unassembled WGS sequence"/>
</dbReference>
<sequence length="859" mass="95267">MPRYDHLRLIAHEIAPGASLPVTCLTARFPKLWLRRIRSQAPYGDDRKLPTWSLVELLDTLDPNIIHVASKVDDEHWLISHARVDRQVVRTAVAVWASTRVTPDRPDLDWFDLLNDEELDWQPTELDLLAGRTHPNGTAKPDPAVFRMLPGYLAGLVAAVGMQIRGGHRPFILGPVDNSGRRSAIWWPPERIDDPKLGAGLWAPKIDFHVETVPTHGRARVHAELSTVRFPLQPVRYVPARGGKSPSMTLWLLAGSGYLRAAEQPTLVSASIGRRRFDEGYRWAWNPGLAHALARLTHHDFPDPHDVVIAPAAYVGRPVSAYVLYSTGTKLSAPNDEEADDKTVKSVLHAAKTGFLPIDHYDLHTSMREILEPLGIVAVPDLREAKTPVPRLFRPAADAHAPYTLELWTESPVTRQAILAAITQELGYNETTSATRSAEDGEVIEVRSYSGPCNLTVEIRDQHDIAAGIPRPAKGEKQGDQAAHRIRHIERMIGRSADRRAAIVEIRTPAYFEAINKDDPYSTLKQAFPPLNRRLQCIHPINHYIPKPGAKVVKKTLPGTQFTLGDIHRATASVQDALRSLGRVGVLPAPPGITGDFELIGIWLETHNGADIPIVVRITNDGTATAQLATNDGTEELPYADLPLALTAGQGRLPRPKGGNFRIRIAEFLTAALGIDLATHDRAVFIRTSTFRTRGWDWLQDQHLTPDRLVLPGQDPVDDSVEHLTPVKCPGLRVIRIRERDSQEEVPRGLGVKEEAYGRTSGVYPFNDHVFYAVNPRSDQMQTPLTVTKLDPDQTRNALKQGSNPNPVEVVTAFLQPGDDRHAWVAYTQALRRASLHTDISSTLPLPLHLPSLADEYLP</sequence>
<reference evidence="4" key="1">
    <citation type="journal article" date="2014" name="Int. J. Syst. Evol. Microbiol.">
        <title>Complete genome sequence of Corynebacterium casei LMG S-19264T (=DSM 44701T), isolated from a smear-ripened cheese.</title>
        <authorList>
            <consortium name="US DOE Joint Genome Institute (JGI-PGF)"/>
            <person name="Walter F."/>
            <person name="Albersmeier A."/>
            <person name="Kalinowski J."/>
            <person name="Ruckert C."/>
        </authorList>
    </citation>
    <scope>NUCLEOTIDE SEQUENCE</scope>
    <source>
        <strain evidence="4">JCM 13064</strain>
    </source>
</reference>
<evidence type="ECO:0000259" key="2">
    <source>
        <dbReference type="Pfam" id="PF13111"/>
    </source>
</evidence>
<feature type="domain" description="Prokaryotic pPIWI-RE MID" evidence="3">
    <location>
        <begin position="477"/>
        <end position="586"/>
    </location>
</feature>
<evidence type="ECO:0000313" key="4">
    <source>
        <dbReference type="EMBL" id="GGK81748.1"/>
    </source>
</evidence>
<dbReference type="RefSeq" id="WP_189163193.1">
    <property type="nucleotide sequence ID" value="NZ_BMNT01000012.1"/>
</dbReference>
<protein>
    <recommendedName>
        <fullName evidence="6">DUF3893 domain-containing protein</fullName>
    </recommendedName>
</protein>
<accession>A0A917VIC9</accession>